<feature type="domain" description="N-acetyltransferase" evidence="1">
    <location>
        <begin position="25"/>
        <end position="173"/>
    </location>
</feature>
<dbReference type="STRING" id="157463.GCA_001047075_00978"/>
<dbReference type="SUPFAM" id="SSF55729">
    <property type="entry name" value="Acyl-CoA N-acyltransferases (Nat)"/>
    <property type="match status" value="1"/>
</dbReference>
<evidence type="ECO:0000313" key="3">
    <source>
        <dbReference type="Proteomes" id="UP000253891"/>
    </source>
</evidence>
<dbReference type="PROSITE" id="PS51186">
    <property type="entry name" value="GNAT"/>
    <property type="match status" value="1"/>
</dbReference>
<dbReference type="InterPro" id="IPR000182">
    <property type="entry name" value="GNAT_dom"/>
</dbReference>
<proteinExistence type="predicted"/>
<organism evidence="2 3">
    <name type="scientific">Fructobacillus ficulneus</name>
    <dbReference type="NCBI Taxonomy" id="157463"/>
    <lineage>
        <taxon>Bacteria</taxon>
        <taxon>Bacillati</taxon>
        <taxon>Bacillota</taxon>
        <taxon>Bacilli</taxon>
        <taxon>Lactobacillales</taxon>
        <taxon>Lactobacillaceae</taxon>
        <taxon>Fructobacillus</taxon>
    </lineage>
</organism>
<evidence type="ECO:0000313" key="2">
    <source>
        <dbReference type="EMBL" id="GAP00065.1"/>
    </source>
</evidence>
<dbReference type="PANTHER" id="PTHR43441:SF11">
    <property type="entry name" value="RIBOSOMAL-PROTEIN-SERINE ACETYLTRANSFERASE"/>
    <property type="match status" value="1"/>
</dbReference>
<dbReference type="Gene3D" id="3.40.630.30">
    <property type="match status" value="1"/>
</dbReference>
<dbReference type="Pfam" id="PF13302">
    <property type="entry name" value="Acetyltransf_3"/>
    <property type="match status" value="1"/>
</dbReference>
<gene>
    <name evidence="2" type="ORF">FFIC_280700</name>
</gene>
<dbReference type="PANTHER" id="PTHR43441">
    <property type="entry name" value="RIBOSOMAL-PROTEIN-SERINE ACETYLTRANSFERASE"/>
    <property type="match status" value="1"/>
</dbReference>
<dbReference type="GO" id="GO:0008999">
    <property type="term" value="F:protein-N-terminal-alanine acetyltransferase activity"/>
    <property type="evidence" value="ECO:0007669"/>
    <property type="project" value="TreeGrafter"/>
</dbReference>
<dbReference type="InterPro" id="IPR051908">
    <property type="entry name" value="Ribosomal_N-acetyltransferase"/>
</dbReference>
<dbReference type="GO" id="GO:0005737">
    <property type="term" value="C:cytoplasm"/>
    <property type="evidence" value="ECO:0007669"/>
    <property type="project" value="TreeGrafter"/>
</dbReference>
<dbReference type="Proteomes" id="UP000253891">
    <property type="component" value="Unassembled WGS sequence"/>
</dbReference>
<evidence type="ECO:0000259" key="1">
    <source>
        <dbReference type="PROSITE" id="PS51186"/>
    </source>
</evidence>
<keyword evidence="3" id="KW-1185">Reference proteome</keyword>
<keyword evidence="2" id="KW-0808">Transferase</keyword>
<dbReference type="RefSeq" id="WP_061993416.1">
    <property type="nucleotide sequence ID" value="NZ_DF968005.1"/>
</dbReference>
<dbReference type="GO" id="GO:1990189">
    <property type="term" value="F:protein N-terminal-serine acetyltransferase activity"/>
    <property type="evidence" value="ECO:0007669"/>
    <property type="project" value="TreeGrafter"/>
</dbReference>
<name>A0A0K8MJM2_9LACO</name>
<sequence length="175" mass="20319">MKVIDEFTVGRQQVQLVMPELEQASDFYTLIEADREELAQFMTWASETRTVTDERRFLAYAIEKNQKRELFLLTILVNGKVAGSIDLHNFNWRSKQAEFGYWLGRAFQGMGIMTQAVLALQTYARKKLKLCQFFLLADPENEASIAVADRTGFRPAVKRLYQIRIIIIKSNLNWC</sequence>
<dbReference type="InterPro" id="IPR016181">
    <property type="entry name" value="Acyl_CoA_acyltransferase"/>
</dbReference>
<dbReference type="OrthoDB" id="9784707at2"/>
<dbReference type="EMBL" id="DF968005">
    <property type="protein sequence ID" value="GAP00065.1"/>
    <property type="molecule type" value="Genomic_DNA"/>
</dbReference>
<protein>
    <submittedName>
        <fullName evidence="2">Acetyltransferase</fullName>
    </submittedName>
</protein>
<dbReference type="AlphaFoldDB" id="A0A0K8MJM2"/>
<reference evidence="2 3" key="1">
    <citation type="journal article" date="2015" name="BMC Genomics">
        <title>Comparative genomics of Fructobacillus spp. and Leuconostoc spp. reveals niche-specific evolution of Fructobacillus spp.</title>
        <authorList>
            <person name="Endo A."/>
            <person name="Tanizawa Y."/>
            <person name="Tanaka N."/>
            <person name="Maeno S."/>
            <person name="Kumar H."/>
            <person name="Shiwa Y."/>
            <person name="Okada S."/>
            <person name="Yoshikawa H."/>
            <person name="Dicks L."/>
            <person name="Nakagawa J."/>
            <person name="Arita M."/>
        </authorList>
    </citation>
    <scope>NUCLEOTIDE SEQUENCE [LARGE SCALE GENOMIC DNA]</scope>
    <source>
        <strain evidence="2 3">JCM 12225</strain>
    </source>
</reference>
<accession>A0A0K8MJM2</accession>